<dbReference type="InterPro" id="IPR059102">
    <property type="entry name" value="PHD_PHF7/G2E3-like"/>
</dbReference>
<dbReference type="AlphaFoldDB" id="A0A8D0KRK2"/>
<evidence type="ECO:0000313" key="6">
    <source>
        <dbReference type="Proteomes" id="UP000694551"/>
    </source>
</evidence>
<evidence type="ECO:0000256" key="2">
    <source>
        <dbReference type="ARBA" id="ARBA00022771"/>
    </source>
</evidence>
<dbReference type="InterPro" id="IPR051188">
    <property type="entry name" value="PHD-type_Zinc_Finger"/>
</dbReference>
<sequence>FEGKARVDRHPRWKALTEESVKQRQLTCSFPLAFALSPPVCVLCGWSAADPDLCGQKIELEEFCAHLFCVVSAPGLPPARVLGFLPEDIHRTVVRAAQKAHGSTRARYAGFAFNCPLCRNEQEFLQDMLTMGIQIPLRLVSRWLTGQEAANEALTERHSRCDARECLCPGGREQAEEHGPWELLLCSSCAAEGTHRHCSNLGTSRTSWECESCATSGPDALQLAQKTSGEEPRASTKC</sequence>
<dbReference type="Proteomes" id="UP000694551">
    <property type="component" value="Unplaced"/>
</dbReference>
<keyword evidence="6" id="KW-1185">Reference proteome</keyword>
<keyword evidence="1" id="KW-0479">Metal-binding</keyword>
<accession>A0A8D0KRK2</accession>
<evidence type="ECO:0000256" key="3">
    <source>
        <dbReference type="ARBA" id="ARBA00022833"/>
    </source>
</evidence>
<protein>
    <recommendedName>
        <fullName evidence="4">PHF7/G2E3-like PHD zinc finger domain-containing protein</fullName>
    </recommendedName>
</protein>
<keyword evidence="2" id="KW-0863">Zinc-finger</keyword>
<keyword evidence="3" id="KW-0862">Zinc</keyword>
<proteinExistence type="predicted"/>
<dbReference type="InterPro" id="IPR019786">
    <property type="entry name" value="Zinc_finger_PHD-type_CS"/>
</dbReference>
<organism evidence="5 6">
    <name type="scientific">Strix occidentalis caurina</name>
    <name type="common">northern spotted owl</name>
    <dbReference type="NCBI Taxonomy" id="311401"/>
    <lineage>
        <taxon>Eukaryota</taxon>
        <taxon>Metazoa</taxon>
        <taxon>Chordata</taxon>
        <taxon>Craniata</taxon>
        <taxon>Vertebrata</taxon>
        <taxon>Euteleostomi</taxon>
        <taxon>Archelosauria</taxon>
        <taxon>Archosauria</taxon>
        <taxon>Dinosauria</taxon>
        <taxon>Saurischia</taxon>
        <taxon>Theropoda</taxon>
        <taxon>Coelurosauria</taxon>
        <taxon>Aves</taxon>
        <taxon>Neognathae</taxon>
        <taxon>Neoaves</taxon>
        <taxon>Telluraves</taxon>
        <taxon>Strigiformes</taxon>
        <taxon>Strigidae</taxon>
        <taxon>Strix</taxon>
    </lineage>
</organism>
<dbReference type="SUPFAM" id="SSF57903">
    <property type="entry name" value="FYVE/PHD zinc finger"/>
    <property type="match status" value="1"/>
</dbReference>
<dbReference type="PANTHER" id="PTHR12420">
    <property type="entry name" value="PHD FINGER PROTEIN"/>
    <property type="match status" value="1"/>
</dbReference>
<evidence type="ECO:0000256" key="1">
    <source>
        <dbReference type="ARBA" id="ARBA00022723"/>
    </source>
</evidence>
<dbReference type="PROSITE" id="PS01359">
    <property type="entry name" value="ZF_PHD_1"/>
    <property type="match status" value="1"/>
</dbReference>
<feature type="domain" description="PHF7/G2E3-like PHD zinc finger" evidence="4">
    <location>
        <begin position="156"/>
        <end position="214"/>
    </location>
</feature>
<evidence type="ECO:0000259" key="4">
    <source>
        <dbReference type="Pfam" id="PF26054"/>
    </source>
</evidence>
<dbReference type="Gene3D" id="3.30.40.10">
    <property type="entry name" value="Zinc/RING finger domain, C3HC4 (zinc finger)"/>
    <property type="match status" value="1"/>
</dbReference>
<dbReference type="Ensembl" id="ENSSOCT00000004572.1">
    <property type="protein sequence ID" value="ENSSOCP00000004441.1"/>
    <property type="gene ID" value="ENSSOCG00000003403.1"/>
</dbReference>
<reference evidence="5" key="1">
    <citation type="submission" date="2025-08" db="UniProtKB">
        <authorList>
            <consortium name="Ensembl"/>
        </authorList>
    </citation>
    <scope>IDENTIFICATION</scope>
</reference>
<dbReference type="GO" id="GO:0005634">
    <property type="term" value="C:nucleus"/>
    <property type="evidence" value="ECO:0007669"/>
    <property type="project" value="TreeGrafter"/>
</dbReference>
<dbReference type="Pfam" id="PF26054">
    <property type="entry name" value="PHD_G2E3"/>
    <property type="match status" value="1"/>
</dbReference>
<dbReference type="GO" id="GO:0008270">
    <property type="term" value="F:zinc ion binding"/>
    <property type="evidence" value="ECO:0007669"/>
    <property type="project" value="UniProtKB-KW"/>
</dbReference>
<dbReference type="InterPro" id="IPR013083">
    <property type="entry name" value="Znf_RING/FYVE/PHD"/>
</dbReference>
<evidence type="ECO:0000313" key="5">
    <source>
        <dbReference type="Ensembl" id="ENSSOCP00000004441.1"/>
    </source>
</evidence>
<name>A0A8D0KRK2_STROC</name>
<dbReference type="PANTHER" id="PTHR12420:SF47">
    <property type="entry name" value="PHD FINGER PROTEIN 7"/>
    <property type="match status" value="1"/>
</dbReference>
<reference evidence="5" key="2">
    <citation type="submission" date="2025-09" db="UniProtKB">
        <authorList>
            <consortium name="Ensembl"/>
        </authorList>
    </citation>
    <scope>IDENTIFICATION</scope>
</reference>
<dbReference type="InterPro" id="IPR011011">
    <property type="entry name" value="Znf_FYVE_PHD"/>
</dbReference>